<feature type="transmembrane region" description="Helical" evidence="1">
    <location>
        <begin position="58"/>
        <end position="77"/>
    </location>
</feature>
<keyword evidence="4" id="KW-1185">Reference proteome</keyword>
<name>A0A967AB34_9FLAO</name>
<evidence type="ECO:0000313" key="4">
    <source>
        <dbReference type="Proteomes" id="UP000643701"/>
    </source>
</evidence>
<proteinExistence type="predicted"/>
<evidence type="ECO:0000256" key="1">
    <source>
        <dbReference type="SAM" id="Phobius"/>
    </source>
</evidence>
<dbReference type="RefSeq" id="WP_166399248.1">
    <property type="nucleotide sequence ID" value="NZ_JAANAS010000013.1"/>
</dbReference>
<evidence type="ECO:0000313" key="3">
    <source>
        <dbReference type="EMBL" id="NGZ88977.1"/>
    </source>
</evidence>
<protein>
    <submittedName>
        <fullName evidence="3">PH domain-containing protein</fullName>
    </submittedName>
</protein>
<dbReference type="EMBL" id="JAANAS010000013">
    <property type="protein sequence ID" value="NGZ88977.1"/>
    <property type="molecule type" value="Genomic_DNA"/>
</dbReference>
<dbReference type="InterPro" id="IPR005182">
    <property type="entry name" value="YdbS-like_PH"/>
</dbReference>
<dbReference type="PANTHER" id="PTHR34473">
    <property type="entry name" value="UPF0699 TRANSMEMBRANE PROTEIN YDBS"/>
    <property type="match status" value="1"/>
</dbReference>
<dbReference type="AlphaFoldDB" id="A0A967AB34"/>
<reference evidence="3" key="1">
    <citation type="submission" date="2020-03" db="EMBL/GenBank/DDBJ databases">
        <title>Psychroflexus Maritimus sp. nov., isolate from marine sediment.</title>
        <authorList>
            <person name="Zhong Y.-L."/>
        </authorList>
    </citation>
    <scope>NUCLEOTIDE SEQUENCE</scope>
    <source>
        <strain evidence="3">C1</strain>
    </source>
</reference>
<sequence length="194" mass="22234">MEFSNLEVNLAEIPDFKSVQLHPVAKKYKTVLWLGWLVPFLILMPAPIIVYYLWPIPILYLLGIYTVLSFIFLLTGIEIHKGFARRKFGLRELDIIHQKGFFVFTETVVPFKRVQHVEIKQGPLLRFFQLYALKLYTAGASTGDLVINGIPLGTAEKLKAKILQVAAIEEDLYTSEIAQDEEQKSNITKPDERL</sequence>
<evidence type="ECO:0000259" key="2">
    <source>
        <dbReference type="Pfam" id="PF03703"/>
    </source>
</evidence>
<feature type="transmembrane region" description="Helical" evidence="1">
    <location>
        <begin position="31"/>
        <end position="52"/>
    </location>
</feature>
<keyword evidence="1" id="KW-0472">Membrane</keyword>
<organism evidence="3 4">
    <name type="scientific">Psychroflexus maritimus</name>
    <dbReference type="NCBI Taxonomy" id="2714865"/>
    <lineage>
        <taxon>Bacteria</taxon>
        <taxon>Pseudomonadati</taxon>
        <taxon>Bacteroidota</taxon>
        <taxon>Flavobacteriia</taxon>
        <taxon>Flavobacteriales</taxon>
        <taxon>Flavobacteriaceae</taxon>
        <taxon>Psychroflexus</taxon>
    </lineage>
</organism>
<comment type="caution">
    <text evidence="3">The sequence shown here is derived from an EMBL/GenBank/DDBJ whole genome shotgun (WGS) entry which is preliminary data.</text>
</comment>
<accession>A0A967AB34</accession>
<dbReference type="Proteomes" id="UP000643701">
    <property type="component" value="Unassembled WGS sequence"/>
</dbReference>
<gene>
    <name evidence="3" type="ORF">G7034_01775</name>
</gene>
<dbReference type="PANTHER" id="PTHR34473:SF2">
    <property type="entry name" value="UPF0699 TRANSMEMBRANE PROTEIN YDBT"/>
    <property type="match status" value="1"/>
</dbReference>
<dbReference type="Pfam" id="PF03703">
    <property type="entry name" value="bPH_2"/>
    <property type="match status" value="1"/>
</dbReference>
<keyword evidence="1" id="KW-1133">Transmembrane helix</keyword>
<keyword evidence="1" id="KW-0812">Transmembrane</keyword>
<feature type="domain" description="YdbS-like PH" evidence="2">
    <location>
        <begin position="88"/>
        <end position="162"/>
    </location>
</feature>